<dbReference type="AlphaFoldDB" id="L1J9I9"/>
<dbReference type="KEGG" id="gtt:GUITHDRAFT_139654"/>
<sequence>MICGFNSTFSNASEAAASVKKEITHPNDDSEEELEIQSNYSPFEYEDDGEETDVSDVSAGPSRSYTKSCSRINDCIREVRGCLSLKDSHQGVQEQLEHVHLQNQERSKQQSLHCAMQQREIKQEQEQRHSPQAIIDQPARASTQAQAQAQAQAQFIAAQVMDPQAHMLVHQVVDTPAHIIRPQPVDARAHIIRPQPVDARAHLIRPQPLDARTNIIRPQPVGPRSQFVRPVMVDALHLGTEGRIQTLDALNLGIDAPFVVDGLNYALLRREMENRFGGFEGHEHAFSLLAVKKEENADQDEDDMKEDNNEDGSLGGKRILNADQEVSVKRARNAQQLWMNLSEIVYPILKEKSRGHPLEAVISKEMEKLKNAKNLKRVLFAFLYICLIEEMVMIEYEEDSQAFAGIKVLQVVPVHSDKFYRRLVMLKFGIWVENPEQSIGILPLTPGQKNALHSIFRTVNLIPNVTGAWDQCFRGDGYFMHFAAKT</sequence>
<keyword evidence="4" id="KW-1185">Reference proteome</keyword>
<reference evidence="3" key="3">
    <citation type="submission" date="2015-06" db="UniProtKB">
        <authorList>
            <consortium name="EnsemblProtists"/>
        </authorList>
    </citation>
    <scope>IDENTIFICATION</scope>
</reference>
<evidence type="ECO:0000313" key="2">
    <source>
        <dbReference type="EMBL" id="EKX44735.1"/>
    </source>
</evidence>
<dbReference type="EMBL" id="JH993003">
    <property type="protein sequence ID" value="EKX44735.1"/>
    <property type="molecule type" value="Genomic_DNA"/>
</dbReference>
<feature type="region of interest" description="Disordered" evidence="1">
    <location>
        <begin position="296"/>
        <end position="316"/>
    </location>
</feature>
<feature type="compositionally biased region" description="Basic and acidic residues" evidence="1">
    <location>
        <begin position="19"/>
        <end position="28"/>
    </location>
</feature>
<dbReference type="EnsemblProtists" id="EKX44735">
    <property type="protein sequence ID" value="EKX44735"/>
    <property type="gene ID" value="GUITHDRAFT_139654"/>
</dbReference>
<protein>
    <submittedName>
        <fullName evidence="2 3">Uncharacterized protein</fullName>
    </submittedName>
</protein>
<dbReference type="Proteomes" id="UP000011087">
    <property type="component" value="Unassembled WGS sequence"/>
</dbReference>
<dbReference type="HOGENOM" id="CLU_561974_0_0_1"/>
<name>L1J9I9_GUITC</name>
<dbReference type="GeneID" id="17301252"/>
<gene>
    <name evidence="2" type="ORF">GUITHDRAFT_139654</name>
</gene>
<organism evidence="2">
    <name type="scientific">Guillardia theta (strain CCMP2712)</name>
    <name type="common">Cryptophyte</name>
    <dbReference type="NCBI Taxonomy" id="905079"/>
    <lineage>
        <taxon>Eukaryota</taxon>
        <taxon>Cryptophyceae</taxon>
        <taxon>Pyrenomonadales</taxon>
        <taxon>Geminigeraceae</taxon>
        <taxon>Guillardia</taxon>
    </lineage>
</organism>
<reference evidence="2 4" key="1">
    <citation type="journal article" date="2012" name="Nature">
        <title>Algal genomes reveal evolutionary mosaicism and the fate of nucleomorphs.</title>
        <authorList>
            <consortium name="DOE Joint Genome Institute"/>
            <person name="Curtis B.A."/>
            <person name="Tanifuji G."/>
            <person name="Burki F."/>
            <person name="Gruber A."/>
            <person name="Irimia M."/>
            <person name="Maruyama S."/>
            <person name="Arias M.C."/>
            <person name="Ball S.G."/>
            <person name="Gile G.H."/>
            <person name="Hirakawa Y."/>
            <person name="Hopkins J.F."/>
            <person name="Kuo A."/>
            <person name="Rensing S.A."/>
            <person name="Schmutz J."/>
            <person name="Symeonidi A."/>
            <person name="Elias M."/>
            <person name="Eveleigh R.J."/>
            <person name="Herman E.K."/>
            <person name="Klute M.J."/>
            <person name="Nakayama T."/>
            <person name="Obornik M."/>
            <person name="Reyes-Prieto A."/>
            <person name="Armbrust E.V."/>
            <person name="Aves S.J."/>
            <person name="Beiko R.G."/>
            <person name="Coutinho P."/>
            <person name="Dacks J.B."/>
            <person name="Durnford D.G."/>
            <person name="Fast N.M."/>
            <person name="Green B.R."/>
            <person name="Grisdale C.J."/>
            <person name="Hempel F."/>
            <person name="Henrissat B."/>
            <person name="Hoppner M.P."/>
            <person name="Ishida K."/>
            <person name="Kim E."/>
            <person name="Koreny L."/>
            <person name="Kroth P.G."/>
            <person name="Liu Y."/>
            <person name="Malik S.B."/>
            <person name="Maier U.G."/>
            <person name="McRose D."/>
            <person name="Mock T."/>
            <person name="Neilson J.A."/>
            <person name="Onodera N.T."/>
            <person name="Poole A.M."/>
            <person name="Pritham E.J."/>
            <person name="Richards T.A."/>
            <person name="Rocap G."/>
            <person name="Roy S.W."/>
            <person name="Sarai C."/>
            <person name="Schaack S."/>
            <person name="Shirato S."/>
            <person name="Slamovits C.H."/>
            <person name="Spencer D.F."/>
            <person name="Suzuki S."/>
            <person name="Worden A.Z."/>
            <person name="Zauner S."/>
            <person name="Barry K."/>
            <person name="Bell C."/>
            <person name="Bharti A.K."/>
            <person name="Crow J.A."/>
            <person name="Grimwood J."/>
            <person name="Kramer R."/>
            <person name="Lindquist E."/>
            <person name="Lucas S."/>
            <person name="Salamov A."/>
            <person name="McFadden G.I."/>
            <person name="Lane C.E."/>
            <person name="Keeling P.J."/>
            <person name="Gray M.W."/>
            <person name="Grigoriev I.V."/>
            <person name="Archibald J.M."/>
        </authorList>
    </citation>
    <scope>NUCLEOTIDE SEQUENCE</scope>
    <source>
        <strain evidence="2 4">CCMP2712</strain>
    </source>
</reference>
<evidence type="ECO:0000256" key="1">
    <source>
        <dbReference type="SAM" id="MobiDB-lite"/>
    </source>
</evidence>
<reference evidence="4" key="2">
    <citation type="submission" date="2012-11" db="EMBL/GenBank/DDBJ databases">
        <authorList>
            <person name="Kuo A."/>
            <person name="Curtis B.A."/>
            <person name="Tanifuji G."/>
            <person name="Burki F."/>
            <person name="Gruber A."/>
            <person name="Irimia M."/>
            <person name="Maruyama S."/>
            <person name="Arias M.C."/>
            <person name="Ball S.G."/>
            <person name="Gile G.H."/>
            <person name="Hirakawa Y."/>
            <person name="Hopkins J.F."/>
            <person name="Rensing S.A."/>
            <person name="Schmutz J."/>
            <person name="Symeonidi A."/>
            <person name="Elias M."/>
            <person name="Eveleigh R.J."/>
            <person name="Herman E.K."/>
            <person name="Klute M.J."/>
            <person name="Nakayama T."/>
            <person name="Obornik M."/>
            <person name="Reyes-Prieto A."/>
            <person name="Armbrust E.V."/>
            <person name="Aves S.J."/>
            <person name="Beiko R.G."/>
            <person name="Coutinho P."/>
            <person name="Dacks J.B."/>
            <person name="Durnford D.G."/>
            <person name="Fast N.M."/>
            <person name="Green B.R."/>
            <person name="Grisdale C."/>
            <person name="Hempe F."/>
            <person name="Henrissat B."/>
            <person name="Hoppner M.P."/>
            <person name="Ishida K.-I."/>
            <person name="Kim E."/>
            <person name="Koreny L."/>
            <person name="Kroth P.G."/>
            <person name="Liu Y."/>
            <person name="Malik S.-B."/>
            <person name="Maier U.G."/>
            <person name="McRose D."/>
            <person name="Mock T."/>
            <person name="Neilson J.A."/>
            <person name="Onodera N.T."/>
            <person name="Poole A.M."/>
            <person name="Pritham E.J."/>
            <person name="Richards T.A."/>
            <person name="Rocap G."/>
            <person name="Roy S.W."/>
            <person name="Sarai C."/>
            <person name="Schaack S."/>
            <person name="Shirato S."/>
            <person name="Slamovits C.H."/>
            <person name="Spencer D.F."/>
            <person name="Suzuki S."/>
            <person name="Worden A.Z."/>
            <person name="Zauner S."/>
            <person name="Barry K."/>
            <person name="Bell C."/>
            <person name="Bharti A.K."/>
            <person name="Crow J.A."/>
            <person name="Grimwood J."/>
            <person name="Kramer R."/>
            <person name="Lindquist E."/>
            <person name="Lucas S."/>
            <person name="Salamov A."/>
            <person name="McFadden G.I."/>
            <person name="Lane C.E."/>
            <person name="Keeling P.J."/>
            <person name="Gray M.W."/>
            <person name="Grigoriev I.V."/>
            <person name="Archibald J.M."/>
        </authorList>
    </citation>
    <scope>NUCLEOTIDE SEQUENCE</scope>
    <source>
        <strain evidence="4">CCMP2712</strain>
    </source>
</reference>
<feature type="compositionally biased region" description="Acidic residues" evidence="1">
    <location>
        <begin position="297"/>
        <end position="310"/>
    </location>
</feature>
<dbReference type="PaxDb" id="55529-EKX44735"/>
<evidence type="ECO:0000313" key="3">
    <source>
        <dbReference type="EnsemblProtists" id="EKX44735"/>
    </source>
</evidence>
<accession>L1J9I9</accession>
<feature type="region of interest" description="Disordered" evidence="1">
    <location>
        <begin position="17"/>
        <end position="63"/>
    </location>
</feature>
<evidence type="ECO:0000313" key="4">
    <source>
        <dbReference type="Proteomes" id="UP000011087"/>
    </source>
</evidence>
<feature type="compositionally biased region" description="Acidic residues" evidence="1">
    <location>
        <begin position="44"/>
        <end position="54"/>
    </location>
</feature>
<proteinExistence type="predicted"/>
<dbReference type="RefSeq" id="XP_005831715.1">
    <property type="nucleotide sequence ID" value="XM_005831658.1"/>
</dbReference>